<feature type="compositionally biased region" description="Acidic residues" evidence="1">
    <location>
        <begin position="299"/>
        <end position="310"/>
    </location>
</feature>
<evidence type="ECO:0000256" key="1">
    <source>
        <dbReference type="SAM" id="MobiDB-lite"/>
    </source>
</evidence>
<comment type="caution">
    <text evidence="2">The sequence shown here is derived from an EMBL/GenBank/DDBJ whole genome shotgun (WGS) entry which is preliminary data.</text>
</comment>
<name>A0ABR1G535_AURAN</name>
<dbReference type="Proteomes" id="UP001363151">
    <property type="component" value="Unassembled WGS sequence"/>
</dbReference>
<feature type="compositionally biased region" description="Basic residues" evidence="1">
    <location>
        <begin position="88"/>
        <end position="101"/>
    </location>
</feature>
<keyword evidence="3" id="KW-1185">Reference proteome</keyword>
<accession>A0ABR1G535</accession>
<gene>
    <name evidence="2" type="ORF">SO694_00129080</name>
</gene>
<evidence type="ECO:0000313" key="3">
    <source>
        <dbReference type="Proteomes" id="UP001363151"/>
    </source>
</evidence>
<feature type="region of interest" description="Disordered" evidence="1">
    <location>
        <begin position="290"/>
        <end position="310"/>
    </location>
</feature>
<evidence type="ECO:0000313" key="2">
    <source>
        <dbReference type="EMBL" id="KAK7248258.1"/>
    </source>
</evidence>
<dbReference type="EMBL" id="JBBJCI010000118">
    <property type="protein sequence ID" value="KAK7248258.1"/>
    <property type="molecule type" value="Genomic_DNA"/>
</dbReference>
<organism evidence="2 3">
    <name type="scientific">Aureococcus anophagefferens</name>
    <name type="common">Harmful bloom alga</name>
    <dbReference type="NCBI Taxonomy" id="44056"/>
    <lineage>
        <taxon>Eukaryota</taxon>
        <taxon>Sar</taxon>
        <taxon>Stramenopiles</taxon>
        <taxon>Ochrophyta</taxon>
        <taxon>Pelagophyceae</taxon>
        <taxon>Pelagomonadales</taxon>
        <taxon>Pelagomonadaceae</taxon>
        <taxon>Aureococcus</taxon>
    </lineage>
</organism>
<protein>
    <recommendedName>
        <fullName evidence="4">WWE domain-containing protein</fullName>
    </recommendedName>
</protein>
<feature type="region of interest" description="Disordered" evidence="1">
    <location>
        <begin position="75"/>
        <end position="154"/>
    </location>
</feature>
<reference evidence="2 3" key="1">
    <citation type="submission" date="2024-03" db="EMBL/GenBank/DDBJ databases">
        <title>Aureococcus anophagefferens CCMP1851 and Kratosvirus quantuckense: Draft genome of a second virus-susceptible host strain in the model system.</title>
        <authorList>
            <person name="Chase E."/>
            <person name="Truchon A.R."/>
            <person name="Schepens W."/>
            <person name="Wilhelm S.W."/>
        </authorList>
    </citation>
    <scope>NUCLEOTIDE SEQUENCE [LARGE SCALE GENOMIC DNA]</scope>
    <source>
        <strain evidence="2 3">CCMP1851</strain>
    </source>
</reference>
<proteinExistence type="predicted"/>
<evidence type="ECO:0008006" key="4">
    <source>
        <dbReference type="Google" id="ProtNLM"/>
    </source>
</evidence>
<sequence>MSYAYFHRDGKGAWHGYDAKTNAAIEAARPLEATLTLRYPDNPEKYRTFEIRFGAKAVSRRLKSPPSSGIIQVNVADENTRSPARARGIGRRAAGRGGARRRGAEPRGRRRGAPLGLEDGRREPRRGAGGGRDARRRARRTHAQVSAGRRRQDGDAVVLDEVGKGSFFSSSPTASHRLRFAGGGGRRRSCGAGARDRLCANQPANAAAQPFRLLREPPAWALDEAAARAAEDREHWRARCGGAPEQLELTLNAGRVALKDADDRVLAPPPPPAGGLGLMGAIAARLAERRGSIAMTPMDESDSDSDGDWD</sequence>